<reference evidence="1 2" key="1">
    <citation type="submission" date="2014-02" db="EMBL/GenBank/DDBJ databases">
        <title>The genome sequence of Colletotrichum simmondsii CBS122122.</title>
        <authorList>
            <person name="Baroncelli R."/>
            <person name="Thon M.R."/>
        </authorList>
    </citation>
    <scope>NUCLEOTIDE SEQUENCE [LARGE SCALE GENOMIC DNA]</scope>
    <source>
        <strain evidence="1 2">CBS122122</strain>
    </source>
</reference>
<dbReference type="AlphaFoldDB" id="A0A135RUX7"/>
<protein>
    <submittedName>
        <fullName evidence="1">Uncharacterized protein</fullName>
    </submittedName>
</protein>
<keyword evidence="2" id="KW-1185">Reference proteome</keyword>
<accession>A0A135RUX7</accession>
<organism evidence="1 2">
    <name type="scientific">Colletotrichum simmondsii</name>
    <dbReference type="NCBI Taxonomy" id="703756"/>
    <lineage>
        <taxon>Eukaryota</taxon>
        <taxon>Fungi</taxon>
        <taxon>Dikarya</taxon>
        <taxon>Ascomycota</taxon>
        <taxon>Pezizomycotina</taxon>
        <taxon>Sordariomycetes</taxon>
        <taxon>Hypocreomycetidae</taxon>
        <taxon>Glomerellales</taxon>
        <taxon>Glomerellaceae</taxon>
        <taxon>Colletotrichum</taxon>
        <taxon>Colletotrichum acutatum species complex</taxon>
    </lineage>
</organism>
<sequence length="134" mass="14919">MRQPILSGVVGPRDLFLNGNRSVVEDVLCVANYFSHSTKSYLETAYTSLGQDLPDDLACFNNDTSWLTIKTICKVPRFINDFSYTQGRTRKEPQLGHRAALDLCSGDESDVATGRSRAWHHFSRVDHLATVGLG</sequence>
<gene>
    <name evidence="1" type="ORF">CSIM01_02622</name>
</gene>
<evidence type="ECO:0000313" key="2">
    <source>
        <dbReference type="Proteomes" id="UP000070328"/>
    </source>
</evidence>
<name>A0A135RUX7_9PEZI</name>
<dbReference type="Proteomes" id="UP000070328">
    <property type="component" value="Unassembled WGS sequence"/>
</dbReference>
<dbReference type="EMBL" id="JFBX01000828">
    <property type="protein sequence ID" value="KXH27338.1"/>
    <property type="molecule type" value="Genomic_DNA"/>
</dbReference>
<comment type="caution">
    <text evidence="1">The sequence shown here is derived from an EMBL/GenBank/DDBJ whole genome shotgun (WGS) entry which is preliminary data.</text>
</comment>
<evidence type="ECO:0000313" key="1">
    <source>
        <dbReference type="EMBL" id="KXH27338.1"/>
    </source>
</evidence>
<proteinExistence type="predicted"/>